<protein>
    <submittedName>
        <fullName evidence="4">FecR family protein</fullName>
    </submittedName>
</protein>
<feature type="domain" description="Protein FecR C-terminal" evidence="3">
    <location>
        <begin position="285"/>
        <end position="352"/>
    </location>
</feature>
<keyword evidence="1" id="KW-0472">Membrane</keyword>
<name>A0A3P1C3E1_9BACT</name>
<dbReference type="Gene3D" id="2.60.120.1440">
    <property type="match status" value="1"/>
</dbReference>
<keyword evidence="5" id="KW-1185">Reference proteome</keyword>
<keyword evidence="1" id="KW-0812">Transmembrane</keyword>
<dbReference type="PANTHER" id="PTHR30273:SF2">
    <property type="entry name" value="PROTEIN FECR"/>
    <property type="match status" value="1"/>
</dbReference>
<dbReference type="InterPro" id="IPR006860">
    <property type="entry name" value="FecR"/>
</dbReference>
<dbReference type="OrthoDB" id="645173at2"/>
<evidence type="ECO:0000313" key="4">
    <source>
        <dbReference type="EMBL" id="RRB07583.1"/>
    </source>
</evidence>
<dbReference type="GO" id="GO:0016989">
    <property type="term" value="F:sigma factor antagonist activity"/>
    <property type="evidence" value="ECO:0007669"/>
    <property type="project" value="TreeGrafter"/>
</dbReference>
<dbReference type="AlphaFoldDB" id="A0A3P1C3E1"/>
<dbReference type="RefSeq" id="WP_124872791.1">
    <property type="nucleotide sequence ID" value="NZ_RQJO01000007.1"/>
</dbReference>
<reference evidence="4 5" key="1">
    <citation type="submission" date="2018-11" db="EMBL/GenBank/DDBJ databases">
        <authorList>
            <person name="Zhou Z."/>
            <person name="Wang G."/>
        </authorList>
    </citation>
    <scope>NUCLEOTIDE SEQUENCE [LARGE SCALE GENOMIC DNA]</scope>
    <source>
        <strain evidence="4 5">KCTC52004</strain>
    </source>
</reference>
<gene>
    <name evidence="4" type="ORF">EHT25_07335</name>
</gene>
<dbReference type="PIRSF" id="PIRSF018266">
    <property type="entry name" value="FecR"/>
    <property type="match status" value="1"/>
</dbReference>
<feature type="transmembrane region" description="Helical" evidence="1">
    <location>
        <begin position="94"/>
        <end position="113"/>
    </location>
</feature>
<dbReference type="Proteomes" id="UP000271925">
    <property type="component" value="Unassembled WGS sequence"/>
</dbReference>
<accession>A0A3P1C3E1</accession>
<proteinExistence type="predicted"/>
<evidence type="ECO:0000313" key="5">
    <source>
        <dbReference type="Proteomes" id="UP000271925"/>
    </source>
</evidence>
<evidence type="ECO:0000259" key="3">
    <source>
        <dbReference type="Pfam" id="PF16344"/>
    </source>
</evidence>
<keyword evidence="1" id="KW-1133">Transmembrane helix</keyword>
<dbReference type="EMBL" id="RQJO01000007">
    <property type="protein sequence ID" value="RRB07583.1"/>
    <property type="molecule type" value="Genomic_DNA"/>
</dbReference>
<dbReference type="InterPro" id="IPR012373">
    <property type="entry name" value="Ferrdict_sens_TM"/>
</dbReference>
<feature type="domain" description="FecR protein" evidence="2">
    <location>
        <begin position="144"/>
        <end position="229"/>
    </location>
</feature>
<comment type="caution">
    <text evidence="4">The sequence shown here is derived from an EMBL/GenBank/DDBJ whole genome shotgun (WGS) entry which is preliminary data.</text>
</comment>
<evidence type="ECO:0000256" key="1">
    <source>
        <dbReference type="SAM" id="Phobius"/>
    </source>
</evidence>
<dbReference type="Gene3D" id="3.55.50.30">
    <property type="match status" value="1"/>
</dbReference>
<dbReference type="Pfam" id="PF04773">
    <property type="entry name" value="FecR"/>
    <property type="match status" value="1"/>
</dbReference>
<dbReference type="Pfam" id="PF16344">
    <property type="entry name" value="FecR_C"/>
    <property type="match status" value="1"/>
</dbReference>
<sequence>MKNYSHYQPDDFVQDPYFRKWALGQLPADDTFWTTWRATHPEQYDTLEQAKSLVVALRIESAPTDPAEVETAIAQILSGIETPVFKPPFFQNRWVQFAAMLVVVAGIGYGFWWNGFPSGRPKTLSNRVDSEQQREEFNSTPSPKTIRLSDGSEVILEPASRLLIKTGFGNVKREVQLTGEAFFQVTKNPEKPFLVYTGNVVTKVLGTSFRIKAYDADANVSVAVRTGKVTVFKQTAGQATRPTLSDEIILTPNQQAVFVKADDRLVKTLVEKPVMLSKPADNQPLEFSETPIPTVFSSLEKSYGVKMIFDPDLLKDCNLTGTLTNGSFYEKLTLVCETIQARYEVVDGQVVIYGRGCK</sequence>
<dbReference type="InterPro" id="IPR032508">
    <property type="entry name" value="FecR_C"/>
</dbReference>
<organism evidence="4 5">
    <name type="scientific">Larkinella rosea</name>
    <dbReference type="NCBI Taxonomy" id="2025312"/>
    <lineage>
        <taxon>Bacteria</taxon>
        <taxon>Pseudomonadati</taxon>
        <taxon>Bacteroidota</taxon>
        <taxon>Cytophagia</taxon>
        <taxon>Cytophagales</taxon>
        <taxon>Spirosomataceae</taxon>
        <taxon>Larkinella</taxon>
    </lineage>
</organism>
<evidence type="ECO:0000259" key="2">
    <source>
        <dbReference type="Pfam" id="PF04773"/>
    </source>
</evidence>
<dbReference type="PANTHER" id="PTHR30273">
    <property type="entry name" value="PERIPLASMIC SIGNAL SENSOR AND SIGMA FACTOR ACTIVATOR FECR-RELATED"/>
    <property type="match status" value="1"/>
</dbReference>